<accession>A0ABR7X9M9</accession>
<dbReference type="EMBL" id="JACWMW010000004">
    <property type="protein sequence ID" value="MBD1387234.1"/>
    <property type="molecule type" value="Genomic_DNA"/>
</dbReference>
<feature type="signal peptide" evidence="1">
    <location>
        <begin position="1"/>
        <end position="24"/>
    </location>
</feature>
<dbReference type="Proteomes" id="UP000618754">
    <property type="component" value="Unassembled WGS sequence"/>
</dbReference>
<dbReference type="NCBIfam" id="TIGR04131">
    <property type="entry name" value="Bac_Flav_CTERM"/>
    <property type="match status" value="1"/>
</dbReference>
<feature type="chain" id="PRO_5046305745" evidence="1">
    <location>
        <begin position="25"/>
        <end position="1180"/>
    </location>
</feature>
<reference evidence="3 4" key="1">
    <citation type="submission" date="2020-09" db="EMBL/GenBank/DDBJ databases">
        <title>Novel species of Mucilaginibacter isolated from a glacier on the Tibetan Plateau.</title>
        <authorList>
            <person name="Liu Q."/>
            <person name="Xin Y.-H."/>
        </authorList>
    </citation>
    <scope>NUCLEOTIDE SEQUENCE [LARGE SCALE GENOMIC DNA]</scope>
    <source>
        <strain evidence="3 4">CGMCC 1.13878</strain>
    </source>
</reference>
<dbReference type="CDD" id="cd00146">
    <property type="entry name" value="PKD"/>
    <property type="match status" value="1"/>
</dbReference>
<gene>
    <name evidence="3" type="ORF">IDJ75_18240</name>
</gene>
<feature type="domain" description="PKD" evidence="2">
    <location>
        <begin position="254"/>
        <end position="304"/>
    </location>
</feature>
<sequence>MPLKRFALMLLLVMVATAYQNSLAGRIRHIKSNKPVLTDSILSVKNQYQLSVIRDRAKKAFAGNCYDINWATWSTFSDVSSTTGSIIDADGSQIGITMSANYTFGSTPSIYTFSRFSGYPASIPNTTVPKTTWSAGTGGSTDMCFSKKVTNPVLLLSSLGSTQPTSSQLKFSIPYVVLYDGGGMVYNDSKTITGTEGYAIIMFPGDFNCVNIQSNTPENYTNLTWGIRPQPFAVTITDNSSTCGSTKVTASGGVSYHWDGGDTPNQATNTFHQSGNYLVTVTNASGCVTSASKTIVVSTTIAPVISAFSIPQQSAPAILDAVNKKITITMPYGTDLTTLRPIVTIPANTTVSPASGAVVNFINPVNYTITNSCAQVSYMVTVKIDNTIPVTQRLACPADAVLLNGDVLATPPNNYAWQVIQAGVWVNAAGTINQANYTATAPANLTGSNIMLDYRRAVTKGGSTVYDSYYRLTVTPSTDQNTITVDRQVACGTVTKLYNFTGNRPIGYTALTRYQWQTSADGVNWQDEANVTGESWGLNAQITAKTWFRRVSVTGLCKAYSNVINIDHIPGPGPATVGPPVTLCNVTEYTLTGNIPAADETGSWSVISTTGYNPFTPANIHDPHAHITALPLNSTFDFIWTLSKASCDQIYSATVTITNGVTSTITDFFVPEQDAPTVIDQLNHTITLSVSPKVDRSHLMGLVTVDNGTVSPSSGTTQDFTGVVNYRLTNQCSFVDYKVTINQATPTIIHICQNENNVLLPAVGASGATYQWERYQGGVWQPAAGNNTGADYIAAFTGSPSVTAIDSYRRKTTAGGVITYQFYYDVYFDPSVSNNQVAADNILICQGGTQLVNLTGNIASSAGGNVTYQWRVSTDNANWQSIDNATQKDYHFVFSDVLTKYYSRVATFGGCSVVSNIIRVDYAGNVTTADAGMAQSICSQAQLTLNANMPKPFEVGTWSVVNPAEYNPFNSGNLHNPNAVISDLPYDVNIILKWRIEQTACGLSSENMVTVRNYSQPVVSAGSSVTIDRGTSTVLNGSVSAGNYTYVWSPATGLNDPGVLHPVASPGETTVYTLTAKNGLDCIQQATVKVIVNNELGIPSTITPNDDSINDTWTIKNIDDHAAEVQIFDRAGRQVFYSKGYGKKWDATYNGKKLPAAVYYYIIRLNDIKVIKKGWVTVIY</sequence>
<dbReference type="InterPro" id="IPR013783">
    <property type="entry name" value="Ig-like_fold"/>
</dbReference>
<dbReference type="Gene3D" id="2.60.40.2340">
    <property type="match status" value="2"/>
</dbReference>
<protein>
    <submittedName>
        <fullName evidence="3">Gliding motility-associated C-terminal domain-containing protein</fullName>
    </submittedName>
</protein>
<dbReference type="RefSeq" id="WP_191177073.1">
    <property type="nucleotide sequence ID" value="NZ_JACWMW010000004.1"/>
</dbReference>
<dbReference type="InterPro" id="IPR026341">
    <property type="entry name" value="T9SS_type_B"/>
</dbReference>
<comment type="caution">
    <text evidence="3">The sequence shown here is derived from an EMBL/GenBank/DDBJ whole genome shotgun (WGS) entry which is preliminary data.</text>
</comment>
<keyword evidence="1" id="KW-0732">Signal</keyword>
<dbReference type="Gene3D" id="2.60.40.10">
    <property type="entry name" value="Immunoglobulins"/>
    <property type="match status" value="1"/>
</dbReference>
<organism evidence="3 4">
    <name type="scientific">Mucilaginibacter rigui</name>
    <dbReference type="NCBI Taxonomy" id="534635"/>
    <lineage>
        <taxon>Bacteria</taxon>
        <taxon>Pseudomonadati</taxon>
        <taxon>Bacteroidota</taxon>
        <taxon>Sphingobacteriia</taxon>
        <taxon>Sphingobacteriales</taxon>
        <taxon>Sphingobacteriaceae</taxon>
        <taxon>Mucilaginibacter</taxon>
    </lineage>
</organism>
<evidence type="ECO:0000313" key="4">
    <source>
        <dbReference type="Proteomes" id="UP000618754"/>
    </source>
</evidence>
<dbReference type="PROSITE" id="PS50093">
    <property type="entry name" value="PKD"/>
    <property type="match status" value="1"/>
</dbReference>
<name>A0ABR7X9M9_9SPHI</name>
<dbReference type="Gene3D" id="2.60.40.2700">
    <property type="match status" value="1"/>
</dbReference>
<dbReference type="InterPro" id="IPR000601">
    <property type="entry name" value="PKD_dom"/>
</dbReference>
<proteinExistence type="predicted"/>
<evidence type="ECO:0000256" key="1">
    <source>
        <dbReference type="SAM" id="SignalP"/>
    </source>
</evidence>
<dbReference type="Pfam" id="PF13585">
    <property type="entry name" value="CHU_C"/>
    <property type="match status" value="1"/>
</dbReference>
<evidence type="ECO:0000259" key="2">
    <source>
        <dbReference type="PROSITE" id="PS50093"/>
    </source>
</evidence>
<evidence type="ECO:0000313" key="3">
    <source>
        <dbReference type="EMBL" id="MBD1387234.1"/>
    </source>
</evidence>
<keyword evidence="4" id="KW-1185">Reference proteome</keyword>